<keyword evidence="5 6" id="KW-0472">Membrane</keyword>
<comment type="similarity">
    <text evidence="1 6">Belongs to the copper transporter (Ctr) (TC 1.A.56) family. SLC31A subfamily.</text>
</comment>
<organism evidence="7 8">
    <name type="scientific">Trapa natans</name>
    <name type="common">Water chestnut</name>
    <dbReference type="NCBI Taxonomy" id="22666"/>
    <lineage>
        <taxon>Eukaryota</taxon>
        <taxon>Viridiplantae</taxon>
        <taxon>Streptophyta</taxon>
        <taxon>Embryophyta</taxon>
        <taxon>Tracheophyta</taxon>
        <taxon>Spermatophyta</taxon>
        <taxon>Magnoliopsida</taxon>
        <taxon>eudicotyledons</taxon>
        <taxon>Gunneridae</taxon>
        <taxon>Pentapetalae</taxon>
        <taxon>rosids</taxon>
        <taxon>malvids</taxon>
        <taxon>Myrtales</taxon>
        <taxon>Lythraceae</taxon>
        <taxon>Trapa</taxon>
    </lineage>
</organism>
<keyword evidence="6" id="KW-0186">Copper</keyword>
<dbReference type="EMBL" id="JAXQNO010000015">
    <property type="protein sequence ID" value="KAK4783224.1"/>
    <property type="molecule type" value="Genomic_DNA"/>
</dbReference>
<evidence type="ECO:0000256" key="3">
    <source>
        <dbReference type="ARBA" id="ARBA00022796"/>
    </source>
</evidence>
<accession>A0AAN7LFD1</accession>
<reference evidence="7 8" key="1">
    <citation type="journal article" date="2023" name="Hortic Res">
        <title>Pangenome of water caltrop reveals structural variations and asymmetric subgenome divergence after allopolyploidization.</title>
        <authorList>
            <person name="Zhang X."/>
            <person name="Chen Y."/>
            <person name="Wang L."/>
            <person name="Yuan Y."/>
            <person name="Fang M."/>
            <person name="Shi L."/>
            <person name="Lu R."/>
            <person name="Comes H.P."/>
            <person name="Ma Y."/>
            <person name="Chen Y."/>
            <person name="Huang G."/>
            <person name="Zhou Y."/>
            <person name="Zheng Z."/>
            <person name="Qiu Y."/>
        </authorList>
    </citation>
    <scope>NUCLEOTIDE SEQUENCE [LARGE SCALE GENOMIC DNA]</scope>
    <source>
        <strain evidence="7">F231</strain>
    </source>
</reference>
<evidence type="ECO:0000256" key="6">
    <source>
        <dbReference type="RuleBase" id="RU367022"/>
    </source>
</evidence>
<dbReference type="PANTHER" id="PTHR12483:SF92">
    <property type="entry name" value="COPPER TRANSPORT PROTEIN"/>
    <property type="match status" value="1"/>
</dbReference>
<dbReference type="GO" id="GO:0005375">
    <property type="term" value="F:copper ion transmembrane transporter activity"/>
    <property type="evidence" value="ECO:0007669"/>
    <property type="project" value="UniProtKB-UniRule"/>
</dbReference>
<sequence length="147" mass="16208">MMHMTLYWSVQVTLLVDSWRTDSWPSYLLTLLACVFSSAFYQCLEDLRLRLRSASAASATALSSIEPSPASPSIPKLGRLRRINQTKLVSTVLFGINSAIGYLLMLAIMSFNGGVFLSIVTGLTIGYWLFRCDNEEVPAVENTCACA</sequence>
<evidence type="ECO:0000256" key="2">
    <source>
        <dbReference type="ARBA" id="ARBA00022692"/>
    </source>
</evidence>
<keyword evidence="6" id="KW-0406">Ion transport</keyword>
<evidence type="ECO:0000256" key="4">
    <source>
        <dbReference type="ARBA" id="ARBA00022989"/>
    </source>
</evidence>
<dbReference type="AlphaFoldDB" id="A0AAN7LFD1"/>
<dbReference type="Proteomes" id="UP001346149">
    <property type="component" value="Unassembled WGS sequence"/>
</dbReference>
<name>A0AAN7LFD1_TRANT</name>
<feature type="transmembrane region" description="Helical" evidence="6">
    <location>
        <begin position="114"/>
        <end position="130"/>
    </location>
</feature>
<protein>
    <recommendedName>
        <fullName evidence="6">Copper transport protein</fullName>
    </recommendedName>
</protein>
<keyword evidence="6" id="KW-0813">Transport</keyword>
<comment type="subcellular location">
    <subcellularLocation>
        <location evidence="6">Membrane</location>
        <topology evidence="6">Multi-pass membrane protein</topology>
    </subcellularLocation>
</comment>
<evidence type="ECO:0000256" key="1">
    <source>
        <dbReference type="ARBA" id="ARBA00006921"/>
    </source>
</evidence>
<keyword evidence="4 6" id="KW-1133">Transmembrane helix</keyword>
<feature type="transmembrane region" description="Helical" evidence="6">
    <location>
        <begin position="88"/>
        <end position="108"/>
    </location>
</feature>
<evidence type="ECO:0000313" key="7">
    <source>
        <dbReference type="EMBL" id="KAK4783224.1"/>
    </source>
</evidence>
<evidence type="ECO:0000256" key="5">
    <source>
        <dbReference type="ARBA" id="ARBA00023136"/>
    </source>
</evidence>
<dbReference type="InterPro" id="IPR007274">
    <property type="entry name" value="Cop_transporter"/>
</dbReference>
<keyword evidence="2 6" id="KW-0812">Transmembrane</keyword>
<evidence type="ECO:0000313" key="8">
    <source>
        <dbReference type="Proteomes" id="UP001346149"/>
    </source>
</evidence>
<keyword evidence="3 6" id="KW-0187">Copper transport</keyword>
<dbReference type="GO" id="GO:0005886">
    <property type="term" value="C:plasma membrane"/>
    <property type="evidence" value="ECO:0007669"/>
    <property type="project" value="TreeGrafter"/>
</dbReference>
<comment type="caution">
    <text evidence="7">The sequence shown here is derived from an EMBL/GenBank/DDBJ whole genome shotgun (WGS) entry which is preliminary data.</text>
</comment>
<dbReference type="Pfam" id="PF04145">
    <property type="entry name" value="Ctr"/>
    <property type="match status" value="1"/>
</dbReference>
<gene>
    <name evidence="7" type="ORF">SAY86_007598</name>
</gene>
<proteinExistence type="inferred from homology"/>
<feature type="transmembrane region" description="Helical" evidence="6">
    <location>
        <begin position="24"/>
        <end position="44"/>
    </location>
</feature>
<dbReference type="PANTHER" id="PTHR12483">
    <property type="entry name" value="SOLUTE CARRIER FAMILY 31 COPPER TRANSPORTERS"/>
    <property type="match status" value="1"/>
</dbReference>
<keyword evidence="8" id="KW-1185">Reference proteome</keyword>